<gene>
    <name evidence="5" type="primary">Aste57867_16544</name>
    <name evidence="4" type="ORF">As57867_016487</name>
    <name evidence="5" type="ORF">ASTE57867_16544</name>
</gene>
<dbReference type="SMART" id="SM00220">
    <property type="entry name" value="S_TKc"/>
    <property type="match status" value="1"/>
</dbReference>
<keyword evidence="1" id="KW-0547">Nucleotide-binding</keyword>
<protein>
    <submittedName>
        <fullName evidence="5">Aste57867_16544 protein</fullName>
    </submittedName>
</protein>
<feature type="domain" description="Protein kinase" evidence="3">
    <location>
        <begin position="253"/>
        <end position="538"/>
    </location>
</feature>
<name>A0A485L6P0_9STRA</name>
<dbReference type="SUPFAM" id="SSF56112">
    <property type="entry name" value="Protein kinase-like (PK-like)"/>
    <property type="match status" value="1"/>
</dbReference>
<evidence type="ECO:0000313" key="4">
    <source>
        <dbReference type="EMBL" id="KAF0692367.1"/>
    </source>
</evidence>
<dbReference type="EMBL" id="CAADRA010005915">
    <property type="protein sequence ID" value="VFT93318.1"/>
    <property type="molecule type" value="Genomic_DNA"/>
</dbReference>
<evidence type="ECO:0000259" key="3">
    <source>
        <dbReference type="PROSITE" id="PS50011"/>
    </source>
</evidence>
<dbReference type="PROSITE" id="PS00108">
    <property type="entry name" value="PROTEIN_KINASE_ST"/>
    <property type="match status" value="1"/>
</dbReference>
<dbReference type="GO" id="GO:0005524">
    <property type="term" value="F:ATP binding"/>
    <property type="evidence" value="ECO:0007669"/>
    <property type="project" value="InterPro"/>
</dbReference>
<dbReference type="PANTHER" id="PTHR22967">
    <property type="entry name" value="SERINE/THREONINE PROTEIN KINASE"/>
    <property type="match status" value="1"/>
</dbReference>
<dbReference type="PROSITE" id="PS50011">
    <property type="entry name" value="PROTEIN_KINASE_DOM"/>
    <property type="match status" value="1"/>
</dbReference>
<dbReference type="Pfam" id="PF00069">
    <property type="entry name" value="Pkinase"/>
    <property type="match status" value="1"/>
</dbReference>
<evidence type="ECO:0000313" key="5">
    <source>
        <dbReference type="EMBL" id="VFT93318.1"/>
    </source>
</evidence>
<dbReference type="InterPro" id="IPR008271">
    <property type="entry name" value="Ser/Thr_kinase_AS"/>
</dbReference>
<dbReference type="GO" id="GO:0005737">
    <property type="term" value="C:cytoplasm"/>
    <property type="evidence" value="ECO:0007669"/>
    <property type="project" value="TreeGrafter"/>
</dbReference>
<dbReference type="Gene3D" id="1.10.510.10">
    <property type="entry name" value="Transferase(Phosphotransferase) domain 1"/>
    <property type="match status" value="1"/>
</dbReference>
<proteinExistence type="predicted"/>
<dbReference type="AlphaFoldDB" id="A0A485L6P0"/>
<dbReference type="EMBL" id="VJMH01005894">
    <property type="protein sequence ID" value="KAF0692367.1"/>
    <property type="molecule type" value="Genomic_DNA"/>
</dbReference>
<dbReference type="PANTHER" id="PTHR22967:SF92">
    <property type="entry name" value="LD17053P"/>
    <property type="match status" value="1"/>
</dbReference>
<feature type="region of interest" description="Disordered" evidence="2">
    <location>
        <begin position="103"/>
        <end position="125"/>
    </location>
</feature>
<evidence type="ECO:0000313" key="6">
    <source>
        <dbReference type="Proteomes" id="UP000332933"/>
    </source>
</evidence>
<sequence>MLVLYDILGEVGGSERHPNAFRVPDAVQPVRLKDIQAACPFEYCLFSFQHENGVFCTYSNPDSVVPVVNRSRIVAKIMISTAYGETLVSPDDVIHVDVPVASMSRTGSNSSRKSDSGGKESVHPSIQPNINLLVHRYEPPAWEATFGDSPARDGSGGSNSSRGDAPTLGNMSDIKRELKKQTEAAKDFAKNNLHVDDMKRNAVEFAKTINLDETARKAKKWGGSLLSSISSSISSATQAMSKGEVLSVGSTQVNVVRLLAEGGYGQVFLVKTIGANETCALKRIVVTSPDVEKDAAIERQVLLNVRHPNVMRMLQYGETRSTTKHECLYLMPFYDHGTLWDALVRAVNDADTPYAFDERRCLRIFQGIGQGLMALHQAGFAHRDLKPHNVLLDHQDHPILMDFGSCAQLVTEITDRRVLMDVQDDANRKCSAPYRAPELFEPEIGHIVNGQSDVWSLGCILYCMAFGTNPFESAREGFMRLACLNGKVSFPPLQGNVVRFRGQDFSVDFCDFIKDMLHPDPADRPSLSDVLEYANELLHAD</sequence>
<evidence type="ECO:0000256" key="2">
    <source>
        <dbReference type="SAM" id="MobiDB-lite"/>
    </source>
</evidence>
<accession>A0A485L6P0</accession>
<feature type="region of interest" description="Disordered" evidence="2">
    <location>
        <begin position="143"/>
        <end position="170"/>
    </location>
</feature>
<reference evidence="5 6" key="1">
    <citation type="submission" date="2019-03" db="EMBL/GenBank/DDBJ databases">
        <authorList>
            <person name="Gaulin E."/>
            <person name="Dumas B."/>
        </authorList>
    </citation>
    <scope>NUCLEOTIDE SEQUENCE [LARGE SCALE GENOMIC DNA]</scope>
    <source>
        <strain evidence="5">CBS 568.67</strain>
    </source>
</reference>
<dbReference type="InterPro" id="IPR011009">
    <property type="entry name" value="Kinase-like_dom_sf"/>
</dbReference>
<evidence type="ECO:0000256" key="1">
    <source>
        <dbReference type="ARBA" id="ARBA00022741"/>
    </source>
</evidence>
<reference evidence="4" key="2">
    <citation type="submission" date="2019-06" db="EMBL/GenBank/DDBJ databases">
        <title>Genomics analysis of Aphanomyces spp. identifies a new class of oomycete effector associated with host adaptation.</title>
        <authorList>
            <person name="Gaulin E."/>
        </authorList>
    </citation>
    <scope>NUCLEOTIDE SEQUENCE</scope>
    <source>
        <strain evidence="4">CBS 578.67</strain>
    </source>
</reference>
<feature type="compositionally biased region" description="Basic and acidic residues" evidence="2">
    <location>
        <begin position="112"/>
        <end position="122"/>
    </location>
</feature>
<keyword evidence="6" id="KW-1185">Reference proteome</keyword>
<dbReference type="Proteomes" id="UP000332933">
    <property type="component" value="Unassembled WGS sequence"/>
</dbReference>
<dbReference type="GO" id="GO:0004674">
    <property type="term" value="F:protein serine/threonine kinase activity"/>
    <property type="evidence" value="ECO:0007669"/>
    <property type="project" value="TreeGrafter"/>
</dbReference>
<dbReference type="OrthoDB" id="248923at2759"/>
<dbReference type="InterPro" id="IPR000719">
    <property type="entry name" value="Prot_kinase_dom"/>
</dbReference>
<organism evidence="5 6">
    <name type="scientific">Aphanomyces stellatus</name>
    <dbReference type="NCBI Taxonomy" id="120398"/>
    <lineage>
        <taxon>Eukaryota</taxon>
        <taxon>Sar</taxon>
        <taxon>Stramenopiles</taxon>
        <taxon>Oomycota</taxon>
        <taxon>Saprolegniomycetes</taxon>
        <taxon>Saprolegniales</taxon>
        <taxon>Verrucalvaceae</taxon>
        <taxon>Aphanomyces</taxon>
    </lineage>
</organism>